<feature type="non-terminal residue" evidence="1">
    <location>
        <position position="192"/>
    </location>
</feature>
<evidence type="ECO:0000313" key="2">
    <source>
        <dbReference type="Proteomes" id="UP000805193"/>
    </source>
</evidence>
<dbReference type="EMBL" id="JABSTQ010009597">
    <property type="protein sequence ID" value="KAG0427739.1"/>
    <property type="molecule type" value="Genomic_DNA"/>
</dbReference>
<organism evidence="1 2">
    <name type="scientific">Ixodes persulcatus</name>
    <name type="common">Taiga tick</name>
    <dbReference type="NCBI Taxonomy" id="34615"/>
    <lineage>
        <taxon>Eukaryota</taxon>
        <taxon>Metazoa</taxon>
        <taxon>Ecdysozoa</taxon>
        <taxon>Arthropoda</taxon>
        <taxon>Chelicerata</taxon>
        <taxon>Arachnida</taxon>
        <taxon>Acari</taxon>
        <taxon>Parasitiformes</taxon>
        <taxon>Ixodida</taxon>
        <taxon>Ixodoidea</taxon>
        <taxon>Ixodidae</taxon>
        <taxon>Ixodinae</taxon>
        <taxon>Ixodes</taxon>
    </lineage>
</organism>
<gene>
    <name evidence="1" type="ORF">HPB47_025232</name>
</gene>
<evidence type="ECO:0000313" key="1">
    <source>
        <dbReference type="EMBL" id="KAG0427739.1"/>
    </source>
</evidence>
<dbReference type="Proteomes" id="UP000805193">
    <property type="component" value="Unassembled WGS sequence"/>
</dbReference>
<comment type="caution">
    <text evidence="1">The sequence shown here is derived from an EMBL/GenBank/DDBJ whole genome shotgun (WGS) entry which is preliminary data.</text>
</comment>
<feature type="non-terminal residue" evidence="1">
    <location>
        <position position="1"/>
    </location>
</feature>
<protein>
    <submittedName>
        <fullName evidence="1">Uncharacterized protein</fullName>
    </submittedName>
</protein>
<name>A0AC60Q4E0_IXOPE</name>
<keyword evidence="2" id="KW-1185">Reference proteome</keyword>
<sequence length="192" mass="20982">LHQGLVVSVVDLLVDLRSTRRQRKLEKHGMQLAEPKPENEEHFGPDQFQIALRRTSKEKEKNANDVRDDSGVQESEAILPDDGPDVQSDSDTQESKSILPDDGPEPECDEEVREPGSLVAALTKDVRDDFAALQCGTIPANARLGLCSESYTNGSEILRRILSRDKTDRATLDAGLDGSSANTVTTAVTIKT</sequence>
<reference evidence="1 2" key="1">
    <citation type="journal article" date="2020" name="Cell">
        <title>Large-Scale Comparative Analyses of Tick Genomes Elucidate Their Genetic Diversity and Vector Capacities.</title>
        <authorList>
            <consortium name="Tick Genome and Microbiome Consortium (TIGMIC)"/>
            <person name="Jia N."/>
            <person name="Wang J."/>
            <person name="Shi W."/>
            <person name="Du L."/>
            <person name="Sun Y."/>
            <person name="Zhan W."/>
            <person name="Jiang J.F."/>
            <person name="Wang Q."/>
            <person name="Zhang B."/>
            <person name="Ji P."/>
            <person name="Bell-Sakyi L."/>
            <person name="Cui X.M."/>
            <person name="Yuan T.T."/>
            <person name="Jiang B.G."/>
            <person name="Yang W.F."/>
            <person name="Lam T.T."/>
            <person name="Chang Q.C."/>
            <person name="Ding S.J."/>
            <person name="Wang X.J."/>
            <person name="Zhu J.G."/>
            <person name="Ruan X.D."/>
            <person name="Zhao L."/>
            <person name="Wei J.T."/>
            <person name="Ye R.Z."/>
            <person name="Que T.C."/>
            <person name="Du C.H."/>
            <person name="Zhou Y.H."/>
            <person name="Cheng J.X."/>
            <person name="Dai P.F."/>
            <person name="Guo W.B."/>
            <person name="Han X.H."/>
            <person name="Huang E.J."/>
            <person name="Li L.F."/>
            <person name="Wei W."/>
            <person name="Gao Y.C."/>
            <person name="Liu J.Z."/>
            <person name="Shao H.Z."/>
            <person name="Wang X."/>
            <person name="Wang C.C."/>
            <person name="Yang T.C."/>
            <person name="Huo Q.B."/>
            <person name="Li W."/>
            <person name="Chen H.Y."/>
            <person name="Chen S.E."/>
            <person name="Zhou L.G."/>
            <person name="Ni X.B."/>
            <person name="Tian J.H."/>
            <person name="Sheng Y."/>
            <person name="Liu T."/>
            <person name="Pan Y.S."/>
            <person name="Xia L.Y."/>
            <person name="Li J."/>
            <person name="Zhao F."/>
            <person name="Cao W.C."/>
        </authorList>
    </citation>
    <scope>NUCLEOTIDE SEQUENCE [LARGE SCALE GENOMIC DNA]</scope>
    <source>
        <strain evidence="1">Iper-2018</strain>
    </source>
</reference>
<accession>A0AC60Q4E0</accession>
<proteinExistence type="predicted"/>